<protein>
    <submittedName>
        <fullName evidence="2">Uncharacterized protein</fullName>
    </submittedName>
</protein>
<gene>
    <name evidence="2" type="ORF">SNAT2548_LOCUS34710</name>
</gene>
<feature type="signal peptide" evidence="1">
    <location>
        <begin position="1"/>
        <end position="17"/>
    </location>
</feature>
<accession>A0A812V0F7</accession>
<evidence type="ECO:0000256" key="1">
    <source>
        <dbReference type="SAM" id="SignalP"/>
    </source>
</evidence>
<dbReference type="EMBL" id="CAJNDS010002825">
    <property type="protein sequence ID" value="CAE7610591.1"/>
    <property type="molecule type" value="Genomic_DNA"/>
</dbReference>
<proteinExistence type="predicted"/>
<feature type="chain" id="PRO_5032639363" evidence="1">
    <location>
        <begin position="18"/>
        <end position="528"/>
    </location>
</feature>
<reference evidence="2" key="1">
    <citation type="submission" date="2021-02" db="EMBL/GenBank/DDBJ databases">
        <authorList>
            <person name="Dougan E. K."/>
            <person name="Rhodes N."/>
            <person name="Thang M."/>
            <person name="Chan C."/>
        </authorList>
    </citation>
    <scope>NUCLEOTIDE SEQUENCE</scope>
</reference>
<dbReference type="Proteomes" id="UP000604046">
    <property type="component" value="Unassembled WGS sequence"/>
</dbReference>
<name>A0A812V0F7_9DINO</name>
<sequence length="528" mass="57570">MWRRVVAAALALAVLCADDRLPLAKEAVCGTGGQDCPRCNASLTKWSHCTLDAEQSFAGGTTAFLKSKDCPVGMAVFVSSTLSHKYNSSKMADAVLTAPVPRGDEKAREMASQVLRAANKFLLAMPEETVVRGAEIGVKAASLQSMCFGVFLPNSACSLCIEHVDLPDAKVHLEVRQQVNCTVQDWMTGLCNCAGAVTRGRLLGLLYSYVHDMLLMIGLSFHMPDPTPTNLLLTCNPEGSTSFQPPGVQWADFLATSSGQSKRGLLAGSDREIAGKVTVFFGAIMIGAQRAHLKSVEQMADFCINRLSLQRGAALCMEKVWSEQQKMSDEELRDFRRFVASEIFFEQFDALSARVADVELELAEVKIKLADVKIGGATSISSVWVRELIRKDRTVTGKLRPEEECKELEPTGNAFQVKGTLSIVDDLKKAIDPSLSPYQASKIGIYSQKEDKDWVKEDEDSEVNRGTSKSDCYGFVLPPAPHVQGQASASGLGQEALEAAWPQLQTVGTLFWRPKWRPGQVLRAAISL</sequence>
<comment type="caution">
    <text evidence="2">The sequence shown here is derived from an EMBL/GenBank/DDBJ whole genome shotgun (WGS) entry which is preliminary data.</text>
</comment>
<evidence type="ECO:0000313" key="2">
    <source>
        <dbReference type="EMBL" id="CAE7610591.1"/>
    </source>
</evidence>
<dbReference type="AlphaFoldDB" id="A0A812V0F7"/>
<organism evidence="2 3">
    <name type="scientific">Symbiodinium natans</name>
    <dbReference type="NCBI Taxonomy" id="878477"/>
    <lineage>
        <taxon>Eukaryota</taxon>
        <taxon>Sar</taxon>
        <taxon>Alveolata</taxon>
        <taxon>Dinophyceae</taxon>
        <taxon>Suessiales</taxon>
        <taxon>Symbiodiniaceae</taxon>
        <taxon>Symbiodinium</taxon>
    </lineage>
</organism>
<keyword evidence="3" id="KW-1185">Reference proteome</keyword>
<evidence type="ECO:0000313" key="3">
    <source>
        <dbReference type="Proteomes" id="UP000604046"/>
    </source>
</evidence>
<keyword evidence="1" id="KW-0732">Signal</keyword>